<evidence type="ECO:0000313" key="2">
    <source>
        <dbReference type="EMBL" id="MBM7634433.1"/>
    </source>
</evidence>
<gene>
    <name evidence="2" type="ORF">JOD17_003539</name>
</gene>
<accession>A0ABS2PG80</accession>
<sequence>MKFKSGIKPDAAITFGNLIFMGLDREKMYFDRDKGERTNILESRIYNLGSSAQKEQIEVTLPEYVDLKEIDFQQPVELKNPIIKARAQSNGNFANVVWTLEAEDIIEVGQGSSIGKKADADKDTAKEPVGTGADKK</sequence>
<dbReference type="InterPro" id="IPR038620">
    <property type="entry name" value="YdcP-like_sf"/>
</dbReference>
<evidence type="ECO:0000313" key="3">
    <source>
        <dbReference type="Proteomes" id="UP000741863"/>
    </source>
</evidence>
<keyword evidence="3" id="KW-1185">Reference proteome</keyword>
<dbReference type="RefSeq" id="WP_204699218.1">
    <property type="nucleotide sequence ID" value="NZ_JAFBEC010000012.1"/>
</dbReference>
<dbReference type="Pfam" id="PF06125">
    <property type="entry name" value="DUF961"/>
    <property type="match status" value="1"/>
</dbReference>
<comment type="caution">
    <text evidence="2">The sequence shown here is derived from an EMBL/GenBank/DDBJ whole genome shotgun (WGS) entry which is preliminary data.</text>
</comment>
<feature type="compositionally biased region" description="Basic and acidic residues" evidence="1">
    <location>
        <begin position="116"/>
        <end position="126"/>
    </location>
</feature>
<protein>
    <recommendedName>
        <fullName evidence="4">DUF961 domain-containing protein</fullName>
    </recommendedName>
</protein>
<evidence type="ECO:0008006" key="4">
    <source>
        <dbReference type="Google" id="ProtNLM"/>
    </source>
</evidence>
<organism evidence="2 3">
    <name type="scientific">Geomicrobium sediminis</name>
    <dbReference type="NCBI Taxonomy" id="1347788"/>
    <lineage>
        <taxon>Bacteria</taxon>
        <taxon>Bacillati</taxon>
        <taxon>Bacillota</taxon>
        <taxon>Bacilli</taxon>
        <taxon>Bacillales</taxon>
        <taxon>Geomicrobium</taxon>
    </lineage>
</organism>
<dbReference type="InterPro" id="IPR010365">
    <property type="entry name" value="DUF961"/>
</dbReference>
<dbReference type="Gene3D" id="2.40.50.390">
    <property type="entry name" value="Conjugative transposon protein, DUF961"/>
    <property type="match status" value="1"/>
</dbReference>
<name>A0ABS2PG80_9BACL</name>
<dbReference type="Proteomes" id="UP000741863">
    <property type="component" value="Unassembled WGS sequence"/>
</dbReference>
<evidence type="ECO:0000256" key="1">
    <source>
        <dbReference type="SAM" id="MobiDB-lite"/>
    </source>
</evidence>
<feature type="region of interest" description="Disordered" evidence="1">
    <location>
        <begin position="113"/>
        <end position="136"/>
    </location>
</feature>
<reference evidence="2 3" key="1">
    <citation type="submission" date="2021-01" db="EMBL/GenBank/DDBJ databases">
        <title>Genomic Encyclopedia of Type Strains, Phase IV (KMG-IV): sequencing the most valuable type-strain genomes for metagenomic binning, comparative biology and taxonomic classification.</title>
        <authorList>
            <person name="Goeker M."/>
        </authorList>
    </citation>
    <scope>NUCLEOTIDE SEQUENCE [LARGE SCALE GENOMIC DNA]</scope>
    <source>
        <strain evidence="2 3">DSM 25540</strain>
    </source>
</reference>
<proteinExistence type="predicted"/>
<dbReference type="EMBL" id="JAFBEC010000012">
    <property type="protein sequence ID" value="MBM7634433.1"/>
    <property type="molecule type" value="Genomic_DNA"/>
</dbReference>